<sequence length="440" mass="50121">MGCVNATLAKRRLNPQYLKLSEEEFIKLNHLIMITNLRPIDIMRIVQEFRKIDVDRSGTISAREFFHHYSCRDTQFARRAMTIMDDQPPGNMSLDLVEFCAALYNYCTYDRDTLLWFIFHLFDEDDSGTLEALEFKDLISFVYCRPLTPTVQALVEKHGVAPTGFISRDQFVKRCREAPLLVAPAFELQRALHETVLGTKFWREHAETRTGRTRADNEDVLLNEFRKMDKAYQPGGHLCYLGDELRKREVIDEEKRHADLLSGIDADLAGRKINYRKKQSLGGQIATVRFEGGKAVTSTKAQRSQRQMTILKQEKKAKLAKMKADKLAEEAANADNAAWGGVLKDTPGDIERRETLVTYRPARKPGDGPNIRNDSATYSRLINMKKYAAFRKNMEKHEIHSKSGMRVGSRVDKKKVAPSMASMMSAAGAAHGRDSVIRKL</sequence>
<evidence type="ECO:0000256" key="3">
    <source>
        <dbReference type="ARBA" id="ARBA00022837"/>
    </source>
</evidence>
<dbReference type="PROSITE" id="PS50222">
    <property type="entry name" value="EF_HAND_2"/>
    <property type="match status" value="2"/>
</dbReference>
<evidence type="ECO:0000256" key="1">
    <source>
        <dbReference type="ARBA" id="ARBA00022723"/>
    </source>
</evidence>
<evidence type="ECO:0000256" key="2">
    <source>
        <dbReference type="ARBA" id="ARBA00022737"/>
    </source>
</evidence>
<reference evidence="6" key="1">
    <citation type="submission" date="2021-11" db="EMBL/GenBank/DDBJ databases">
        <authorList>
            <consortium name="Genoscope - CEA"/>
            <person name="William W."/>
        </authorList>
    </citation>
    <scope>NUCLEOTIDE SEQUENCE</scope>
</reference>
<keyword evidence="1" id="KW-0479">Metal-binding</keyword>
<dbReference type="InterPro" id="IPR018247">
    <property type="entry name" value="EF_Hand_1_Ca_BS"/>
</dbReference>
<dbReference type="GO" id="GO:0005509">
    <property type="term" value="F:calcium ion binding"/>
    <property type="evidence" value="ECO:0007669"/>
    <property type="project" value="InterPro"/>
</dbReference>
<feature type="domain" description="EF-hand" evidence="5">
    <location>
        <begin position="40"/>
        <end position="75"/>
    </location>
</feature>
<dbReference type="InterPro" id="IPR011992">
    <property type="entry name" value="EF-hand-dom_pair"/>
</dbReference>
<dbReference type="OrthoDB" id="191686at2759"/>
<keyword evidence="2" id="KW-0677">Repeat</keyword>
<keyword evidence="3" id="KW-0106">Calcium</keyword>
<evidence type="ECO:0000313" key="7">
    <source>
        <dbReference type="Proteomes" id="UP000789595"/>
    </source>
</evidence>
<accession>A0A8J2WXW5</accession>
<dbReference type="PANTHER" id="PTHR45942">
    <property type="entry name" value="PROTEIN PHOSPATASE 3 REGULATORY SUBUNIT B ALPHA ISOFORM TYPE 1"/>
    <property type="match status" value="1"/>
</dbReference>
<evidence type="ECO:0000313" key="6">
    <source>
        <dbReference type="EMBL" id="CAH0370285.1"/>
    </source>
</evidence>
<dbReference type="Gene3D" id="1.10.238.10">
    <property type="entry name" value="EF-hand"/>
    <property type="match status" value="1"/>
</dbReference>
<keyword evidence="7" id="KW-1185">Reference proteome</keyword>
<dbReference type="SUPFAM" id="SSF47473">
    <property type="entry name" value="EF-hand"/>
    <property type="match status" value="1"/>
</dbReference>
<dbReference type="AlphaFoldDB" id="A0A8J2WXW5"/>
<evidence type="ECO:0000256" key="4">
    <source>
        <dbReference type="SAM" id="Coils"/>
    </source>
</evidence>
<keyword evidence="4" id="KW-0175">Coiled coil</keyword>
<protein>
    <recommendedName>
        <fullName evidence="5">EF-hand domain-containing protein</fullName>
    </recommendedName>
</protein>
<feature type="coiled-coil region" evidence="4">
    <location>
        <begin position="310"/>
        <end position="337"/>
    </location>
</feature>
<evidence type="ECO:0000259" key="5">
    <source>
        <dbReference type="PROSITE" id="PS50222"/>
    </source>
</evidence>
<dbReference type="PROSITE" id="PS00018">
    <property type="entry name" value="EF_HAND_1"/>
    <property type="match status" value="2"/>
</dbReference>
<organism evidence="6 7">
    <name type="scientific">Pelagomonas calceolata</name>
    <dbReference type="NCBI Taxonomy" id="35677"/>
    <lineage>
        <taxon>Eukaryota</taxon>
        <taxon>Sar</taxon>
        <taxon>Stramenopiles</taxon>
        <taxon>Ochrophyta</taxon>
        <taxon>Pelagophyceae</taxon>
        <taxon>Pelagomonadales</taxon>
        <taxon>Pelagomonadaceae</taxon>
        <taxon>Pelagomonas</taxon>
    </lineage>
</organism>
<dbReference type="Proteomes" id="UP000789595">
    <property type="component" value="Unassembled WGS sequence"/>
</dbReference>
<dbReference type="InterPro" id="IPR002048">
    <property type="entry name" value="EF_hand_dom"/>
</dbReference>
<name>A0A8J2WXW5_9STRA</name>
<proteinExistence type="predicted"/>
<gene>
    <name evidence="6" type="ORF">PECAL_3P01610</name>
</gene>
<comment type="caution">
    <text evidence="6">The sequence shown here is derived from an EMBL/GenBank/DDBJ whole genome shotgun (WGS) entry which is preliminary data.</text>
</comment>
<dbReference type="EMBL" id="CAKKNE010000003">
    <property type="protein sequence ID" value="CAH0370285.1"/>
    <property type="molecule type" value="Genomic_DNA"/>
</dbReference>
<feature type="domain" description="EF-hand" evidence="5">
    <location>
        <begin position="110"/>
        <end position="145"/>
    </location>
</feature>